<feature type="transmembrane region" description="Helical" evidence="1">
    <location>
        <begin position="121"/>
        <end position="138"/>
    </location>
</feature>
<evidence type="ECO:0000313" key="2">
    <source>
        <dbReference type="EMBL" id="MDI9874060.1"/>
    </source>
</evidence>
<dbReference type="RefSeq" id="WP_283381052.1">
    <property type="nucleotide sequence ID" value="NZ_JASHIE010000003.1"/>
</dbReference>
<protein>
    <submittedName>
        <fullName evidence="2">Uncharacterized protein</fullName>
    </submittedName>
</protein>
<feature type="transmembrane region" description="Helical" evidence="1">
    <location>
        <begin position="170"/>
        <end position="187"/>
    </location>
</feature>
<evidence type="ECO:0000256" key="1">
    <source>
        <dbReference type="SAM" id="Phobius"/>
    </source>
</evidence>
<dbReference type="EMBL" id="JASHIE010000003">
    <property type="protein sequence ID" value="MDI9874060.1"/>
    <property type="molecule type" value="Genomic_DNA"/>
</dbReference>
<keyword evidence="1" id="KW-0472">Membrane</keyword>
<keyword evidence="1" id="KW-1133">Transmembrane helix</keyword>
<keyword evidence="3" id="KW-1185">Reference proteome</keyword>
<organism evidence="2 3">
    <name type="scientific">Flectobacillus rivi</name>
    <dbReference type="NCBI Taxonomy" id="2984209"/>
    <lineage>
        <taxon>Bacteria</taxon>
        <taxon>Pseudomonadati</taxon>
        <taxon>Bacteroidota</taxon>
        <taxon>Cytophagia</taxon>
        <taxon>Cytophagales</taxon>
        <taxon>Flectobacillaceae</taxon>
        <taxon>Flectobacillus</taxon>
    </lineage>
</organism>
<gene>
    <name evidence="2" type="ORF">QM481_05945</name>
</gene>
<comment type="caution">
    <text evidence="2">The sequence shown here is derived from an EMBL/GenBank/DDBJ whole genome shotgun (WGS) entry which is preliminary data.</text>
</comment>
<evidence type="ECO:0000313" key="3">
    <source>
        <dbReference type="Proteomes" id="UP001225761"/>
    </source>
</evidence>
<sequence>MIDKVFAISGNKISSFIIDENSLKFSSQNFNTFTAFQDAWNKKLSLATKVEVKYDSIKSIKKEENDDDVYITYKAIGGISVDCVFSFKYKNEDEVLFNYFIREHFYQKVDEALTPFKAIQNYLIGLFATVGVTVFSYYEAIGIANGTVEEAHSRKTRQFNNIIELLGDKGVILIGTGVSLFLLYKIWTRYKNPPNQIKFVPPNR</sequence>
<dbReference type="Proteomes" id="UP001225761">
    <property type="component" value="Unassembled WGS sequence"/>
</dbReference>
<accession>A0ABT6YZ47</accession>
<name>A0ABT6YZ47_9BACT</name>
<proteinExistence type="predicted"/>
<keyword evidence="1" id="KW-0812">Transmembrane</keyword>
<reference evidence="2 3" key="1">
    <citation type="submission" date="2023-05" db="EMBL/GenBank/DDBJ databases">
        <title>Novel species of genus Flectobacillus isolated from stream in China.</title>
        <authorList>
            <person name="Lu H."/>
        </authorList>
    </citation>
    <scope>NUCLEOTIDE SEQUENCE [LARGE SCALE GENOMIC DNA]</scope>
    <source>
        <strain evidence="2 3">LFS242W</strain>
    </source>
</reference>